<reference evidence="4 5" key="1">
    <citation type="submission" date="2016-07" db="EMBL/GenBank/DDBJ databases">
        <title>Draft genome sequence of Prauserella muralis DSM 45305, isolated from a mould-covered wall in an indoor environment.</title>
        <authorList>
            <person name="Ruckert C."/>
            <person name="Albersmeier A."/>
            <person name="Jiang C.-L."/>
            <person name="Jiang Y."/>
            <person name="Kalinowski J."/>
            <person name="Schneider O."/>
            <person name="Winkler A."/>
            <person name="Zotchev S.B."/>
        </authorList>
    </citation>
    <scope>NUCLEOTIDE SEQUENCE [LARGE SCALE GENOMIC DNA]</scope>
    <source>
        <strain evidence="4 5">DSM 45305</strain>
        <plasmid evidence="5">ppmurdsm45305</plasmid>
    </source>
</reference>
<evidence type="ECO:0000256" key="1">
    <source>
        <dbReference type="ARBA" id="ARBA00023015"/>
    </source>
</evidence>
<dbReference type="PANTHER" id="PTHR43537:SF5">
    <property type="entry name" value="UXU OPERON TRANSCRIPTIONAL REGULATOR"/>
    <property type="match status" value="1"/>
</dbReference>
<dbReference type="PANTHER" id="PTHR43537">
    <property type="entry name" value="TRANSCRIPTIONAL REGULATOR, GNTR FAMILY"/>
    <property type="match status" value="1"/>
</dbReference>
<comment type="caution">
    <text evidence="4">The sequence shown here is derived from an EMBL/GenBank/DDBJ whole genome shotgun (WGS) entry which is preliminary data.</text>
</comment>
<keyword evidence="1" id="KW-0805">Transcription regulation</keyword>
<dbReference type="GO" id="GO:0003700">
    <property type="term" value="F:DNA-binding transcription factor activity"/>
    <property type="evidence" value="ECO:0007669"/>
    <property type="project" value="InterPro"/>
</dbReference>
<evidence type="ECO:0000313" key="4">
    <source>
        <dbReference type="EMBL" id="PXY16518.1"/>
    </source>
</evidence>
<proteinExistence type="predicted"/>
<accession>A0A2V4ABN3</accession>
<protein>
    <submittedName>
        <fullName evidence="4">Uncharacterized protein</fullName>
    </submittedName>
</protein>
<dbReference type="Proteomes" id="UP000249915">
    <property type="component" value="Plasmid pPmurDSM45305"/>
</dbReference>
<keyword evidence="2" id="KW-0238">DNA-binding</keyword>
<dbReference type="Gene3D" id="1.20.120.530">
    <property type="entry name" value="GntR ligand-binding domain-like"/>
    <property type="match status" value="1"/>
</dbReference>
<evidence type="ECO:0000313" key="5">
    <source>
        <dbReference type="Proteomes" id="UP000249915"/>
    </source>
</evidence>
<dbReference type="InterPro" id="IPR036388">
    <property type="entry name" value="WH-like_DNA-bd_sf"/>
</dbReference>
<dbReference type="SMART" id="SM00895">
    <property type="entry name" value="FCD"/>
    <property type="match status" value="1"/>
</dbReference>
<name>A0A2V4ABN3_9PSEU</name>
<geneLocation type="plasmid" evidence="5">
    <name>ppmurdsm45305</name>
</geneLocation>
<dbReference type="EMBL" id="MASW01000024">
    <property type="protein sequence ID" value="PXY16518.1"/>
    <property type="molecule type" value="Genomic_DNA"/>
</dbReference>
<organism evidence="4 5">
    <name type="scientific">Prauserella muralis</name>
    <dbReference type="NCBI Taxonomy" id="588067"/>
    <lineage>
        <taxon>Bacteria</taxon>
        <taxon>Bacillati</taxon>
        <taxon>Actinomycetota</taxon>
        <taxon>Actinomycetes</taxon>
        <taxon>Pseudonocardiales</taxon>
        <taxon>Pseudonocardiaceae</taxon>
        <taxon>Prauserella</taxon>
    </lineage>
</organism>
<dbReference type="SUPFAM" id="SSF46785">
    <property type="entry name" value="Winged helix' DNA-binding domain"/>
    <property type="match status" value="1"/>
</dbReference>
<keyword evidence="4" id="KW-0614">Plasmid</keyword>
<dbReference type="OrthoDB" id="3232242at2"/>
<gene>
    <name evidence="4" type="ORF">BAY60_35530</name>
</gene>
<dbReference type="SUPFAM" id="SSF48008">
    <property type="entry name" value="GntR ligand-binding domain-like"/>
    <property type="match status" value="1"/>
</dbReference>
<dbReference type="PROSITE" id="PS50949">
    <property type="entry name" value="HTH_GNTR"/>
    <property type="match status" value="1"/>
</dbReference>
<dbReference type="AlphaFoldDB" id="A0A2V4ABN3"/>
<sequence>MTDTSLGPPAHGSRAERIAEAIQEEVAEHGLEAGARLGLRTELIARHGASPSAMDEALRLLRDRGLISVRPGPSGGVFVTHAPAQLRIGVIDVWFSTAVKDPRDLFAARTFFDDAFAALAVHRATPEDARAMSWALEDMRRHRHDPRGYLDANMRLHQAIARASGVTVAVGLYETVVALLRNGIIRAAFVEPAESRVSHSLDVHEGMIRAISDGDAEAMSKLITLHRGDLHRLD</sequence>
<dbReference type="RefSeq" id="WP_112278764.1">
    <property type="nucleotide sequence ID" value="NZ_CM009984.1"/>
</dbReference>
<evidence type="ECO:0000256" key="3">
    <source>
        <dbReference type="ARBA" id="ARBA00023163"/>
    </source>
</evidence>
<keyword evidence="5" id="KW-1185">Reference proteome</keyword>
<dbReference type="InterPro" id="IPR000524">
    <property type="entry name" value="Tscrpt_reg_HTH_GntR"/>
</dbReference>
<dbReference type="InterPro" id="IPR008920">
    <property type="entry name" value="TF_FadR/GntR_C"/>
</dbReference>
<evidence type="ECO:0000256" key="2">
    <source>
        <dbReference type="ARBA" id="ARBA00023125"/>
    </source>
</evidence>
<keyword evidence="3" id="KW-0804">Transcription</keyword>
<dbReference type="InterPro" id="IPR036390">
    <property type="entry name" value="WH_DNA-bd_sf"/>
</dbReference>
<dbReference type="InterPro" id="IPR011711">
    <property type="entry name" value="GntR_C"/>
</dbReference>
<dbReference type="Pfam" id="PF07729">
    <property type="entry name" value="FCD"/>
    <property type="match status" value="1"/>
</dbReference>
<dbReference type="GO" id="GO:0003677">
    <property type="term" value="F:DNA binding"/>
    <property type="evidence" value="ECO:0007669"/>
    <property type="project" value="UniProtKB-KW"/>
</dbReference>
<dbReference type="Gene3D" id="1.10.10.10">
    <property type="entry name" value="Winged helix-like DNA-binding domain superfamily/Winged helix DNA-binding domain"/>
    <property type="match status" value="1"/>
</dbReference>